<evidence type="ECO:0000313" key="2">
    <source>
        <dbReference type="EMBL" id="KAF7416539.1"/>
    </source>
</evidence>
<accession>A0A834U4D6</accession>
<sequence length="92" mass="10970">MGLDEWKVEKDKKKGNEKMKEKEEKKKKEKEIFVRSTLARQANISKTDREKEYSRKTMLYELTRLGKTVQILKSKILLFPPYYVITVLTEGE</sequence>
<protein>
    <submittedName>
        <fullName evidence="2">Uncharacterized protein</fullName>
    </submittedName>
</protein>
<feature type="region of interest" description="Disordered" evidence="1">
    <location>
        <begin position="1"/>
        <end position="27"/>
    </location>
</feature>
<name>A0A834U4D6_VESPE</name>
<reference evidence="2" key="1">
    <citation type="journal article" date="2020" name="G3 (Bethesda)">
        <title>High-Quality Assemblies for Three Invasive Social Wasps from the &lt;i&gt;Vespula&lt;/i&gt; Genus.</title>
        <authorList>
            <person name="Harrop T.W.R."/>
            <person name="Guhlin J."/>
            <person name="McLaughlin G.M."/>
            <person name="Permina E."/>
            <person name="Stockwell P."/>
            <person name="Gilligan J."/>
            <person name="Le Lec M.F."/>
            <person name="Gruber M.A.M."/>
            <person name="Quinn O."/>
            <person name="Lovegrove M."/>
            <person name="Duncan E.J."/>
            <person name="Remnant E.J."/>
            <person name="Van Eeckhoven J."/>
            <person name="Graham B."/>
            <person name="Knapp R.A."/>
            <person name="Langford K.W."/>
            <person name="Kronenberg Z."/>
            <person name="Press M.O."/>
            <person name="Eacker S.M."/>
            <person name="Wilson-Rankin E.E."/>
            <person name="Purcell J."/>
            <person name="Lester P.J."/>
            <person name="Dearden P.K."/>
        </authorList>
    </citation>
    <scope>NUCLEOTIDE SEQUENCE</scope>
    <source>
        <strain evidence="2">Volc-1</strain>
    </source>
</reference>
<keyword evidence="3" id="KW-1185">Reference proteome</keyword>
<comment type="caution">
    <text evidence="2">The sequence shown here is derived from an EMBL/GenBank/DDBJ whole genome shotgun (WGS) entry which is preliminary data.</text>
</comment>
<evidence type="ECO:0000313" key="3">
    <source>
        <dbReference type="Proteomes" id="UP000600918"/>
    </source>
</evidence>
<dbReference type="AlphaFoldDB" id="A0A834U4D6"/>
<proteinExistence type="predicted"/>
<organism evidence="2 3">
    <name type="scientific">Vespula pensylvanica</name>
    <name type="common">Western yellow jacket</name>
    <name type="synonym">Wasp</name>
    <dbReference type="NCBI Taxonomy" id="30213"/>
    <lineage>
        <taxon>Eukaryota</taxon>
        <taxon>Metazoa</taxon>
        <taxon>Ecdysozoa</taxon>
        <taxon>Arthropoda</taxon>
        <taxon>Hexapoda</taxon>
        <taxon>Insecta</taxon>
        <taxon>Pterygota</taxon>
        <taxon>Neoptera</taxon>
        <taxon>Endopterygota</taxon>
        <taxon>Hymenoptera</taxon>
        <taxon>Apocrita</taxon>
        <taxon>Aculeata</taxon>
        <taxon>Vespoidea</taxon>
        <taxon>Vespidae</taxon>
        <taxon>Vespinae</taxon>
        <taxon>Vespula</taxon>
    </lineage>
</organism>
<dbReference type="EMBL" id="JACSDY010000010">
    <property type="protein sequence ID" value="KAF7416539.1"/>
    <property type="molecule type" value="Genomic_DNA"/>
</dbReference>
<dbReference type="Proteomes" id="UP000600918">
    <property type="component" value="Unassembled WGS sequence"/>
</dbReference>
<evidence type="ECO:0000256" key="1">
    <source>
        <dbReference type="SAM" id="MobiDB-lite"/>
    </source>
</evidence>
<gene>
    <name evidence="2" type="ORF">H0235_011070</name>
</gene>